<organism evidence="2 3">
    <name type="scientific">Acinetobacter proteolyticus</name>
    <dbReference type="NCBI Taxonomy" id="1776741"/>
    <lineage>
        <taxon>Bacteria</taxon>
        <taxon>Pseudomonadati</taxon>
        <taxon>Pseudomonadota</taxon>
        <taxon>Gammaproteobacteria</taxon>
        <taxon>Moraxellales</taxon>
        <taxon>Moraxellaceae</taxon>
        <taxon>Acinetobacter</taxon>
    </lineage>
</organism>
<dbReference type="InterPro" id="IPR007921">
    <property type="entry name" value="CHAP_dom"/>
</dbReference>
<dbReference type="Pfam" id="PF05257">
    <property type="entry name" value="CHAP"/>
    <property type="match status" value="1"/>
</dbReference>
<evidence type="ECO:0000313" key="3">
    <source>
        <dbReference type="Proteomes" id="UP000233553"/>
    </source>
</evidence>
<dbReference type="RefSeq" id="WP_101237067.1">
    <property type="nucleotide sequence ID" value="NZ_PISJ01000018.1"/>
</dbReference>
<protein>
    <submittedName>
        <fullName evidence="2">CHAP domain-containing protein</fullName>
    </submittedName>
</protein>
<accession>A0A2N0WCD3</accession>
<dbReference type="Proteomes" id="UP000233553">
    <property type="component" value="Unassembled WGS sequence"/>
</dbReference>
<dbReference type="EMBL" id="PISJ01000018">
    <property type="protein sequence ID" value="PKF32169.1"/>
    <property type="molecule type" value="Genomic_DNA"/>
</dbReference>
<name>A0A2N0WCD3_9GAMM</name>
<feature type="domain" description="Peptidase C51" evidence="1">
    <location>
        <begin position="51"/>
        <end position="121"/>
    </location>
</feature>
<gene>
    <name evidence="2" type="ORF">CW311_15245</name>
</gene>
<comment type="caution">
    <text evidence="2">The sequence shown here is derived from an EMBL/GenBank/DDBJ whole genome shotgun (WGS) entry which is preliminary data.</text>
</comment>
<dbReference type="Gene3D" id="3.90.1720.10">
    <property type="entry name" value="endopeptidase domain like (from Nostoc punctiforme)"/>
    <property type="match status" value="1"/>
</dbReference>
<evidence type="ECO:0000259" key="1">
    <source>
        <dbReference type="Pfam" id="PF05257"/>
    </source>
</evidence>
<evidence type="ECO:0000313" key="2">
    <source>
        <dbReference type="EMBL" id="PKF32169.1"/>
    </source>
</evidence>
<sequence>MIYDVPSVDHSMIHPPSQQVVIPYREMPKPASVPAIDVDKFSQKLAKRASYRSSSQCAKFVRIALQSAGANIVQHPVAASDWGRTLQQIGYQQITPEFNNPQPGDIYIIHRTKKHRYGHIAGFTGSQWVSDFKQSSYDVYKDPNVTYTYYRLAPQYPQV</sequence>
<dbReference type="AlphaFoldDB" id="A0A2N0WCD3"/>
<reference evidence="2 3" key="1">
    <citation type="submission" date="2017-12" db="EMBL/GenBank/DDBJ databases">
        <title>Draft Genome sequences of multiple microbial strains isolated from spacecraft associated surfaces.</title>
        <authorList>
            <person name="Seuylemezian A."/>
            <person name="Vaishampayan P."/>
            <person name="Venkateswaran K."/>
        </authorList>
    </citation>
    <scope>NUCLEOTIDE SEQUENCE [LARGE SCALE GENOMIC DNA]</scope>
    <source>
        <strain evidence="2 3">2P01AA</strain>
    </source>
</reference>
<proteinExistence type="predicted"/>